<evidence type="ECO:0000256" key="9">
    <source>
        <dbReference type="SAM" id="Phobius"/>
    </source>
</evidence>
<dbReference type="InterPro" id="IPR000326">
    <property type="entry name" value="PAP2/HPO"/>
</dbReference>
<accession>A0A542EUZ4</accession>
<feature type="transmembrane region" description="Helical" evidence="9">
    <location>
        <begin position="108"/>
        <end position="126"/>
    </location>
</feature>
<keyword evidence="8" id="KW-1208">Phospholipid metabolism</keyword>
<dbReference type="EMBL" id="VFMM01000001">
    <property type="protein sequence ID" value="TQJ19171.1"/>
    <property type="molecule type" value="Genomic_DNA"/>
</dbReference>
<feature type="transmembrane region" description="Helical" evidence="9">
    <location>
        <begin position="24"/>
        <end position="46"/>
    </location>
</feature>
<feature type="transmembrane region" description="Helical" evidence="9">
    <location>
        <begin position="76"/>
        <end position="101"/>
    </location>
</feature>
<dbReference type="Gene3D" id="1.20.144.10">
    <property type="entry name" value="Phosphatidic acid phosphatase type 2/haloperoxidase"/>
    <property type="match status" value="1"/>
</dbReference>
<dbReference type="InterPro" id="IPR001206">
    <property type="entry name" value="Diacylglycerol_kinase_cat_dom"/>
</dbReference>
<keyword evidence="7" id="KW-0594">Phospholipid biosynthesis</keyword>
<sequence>MGWRHVIIEGDLSGPMNHHPPSTAVGRALTVVLGVMPFAVLTVLVFEHWAPLARWDQSVAARAATYGAAHEGLIDFWQVVGAVVLPWTSRAVIAIVAAYLWHRRARLLTFWLLTSAAAELVLVQVVKAVFERPRPVPMLGEASGFSYVSGHAAAAFVMAGALGVVLPSVRGWRRRFRLLVLLPVIAVVWIASADRIALNVHYVSDVLGGWALGLAILTATSIGFGLRPGLRRRRRRTAVESDGTTAPPRAAVIVNPIKVGDGVAFRRKVTRALAVRGYEDPLWLETREDDAGNAMAKAAIEYASDLVLVAGGDGTVRVVCSALAHTGIPVGVIPAGTGNLLARNLHIPLDLDDALERILEGRDRRIDLVGVHGDDLDNDRYAVMAGLGLDAAIISGAPPHLKKQIGWTAYLVSAAKNVNHPSVRVQITIDEAEPIERRVRTVVVGNVGMLQANIPLLPDARPDDGLLDVVVIAPRRVTQWPIVLWRLMTRTNRSDMYLERFTGHRVEIHAAVDVQRQLDGDPIGPGRYLITEIEPGALTARVPKRR</sequence>
<dbReference type="SMART" id="SM00046">
    <property type="entry name" value="DAGKc"/>
    <property type="match status" value="1"/>
</dbReference>
<reference evidence="11 12" key="1">
    <citation type="submission" date="2019-06" db="EMBL/GenBank/DDBJ databases">
        <title>Sequencing the genomes of 1000 actinobacteria strains.</title>
        <authorList>
            <person name="Klenk H.-P."/>
        </authorList>
    </citation>
    <scope>NUCLEOTIDE SEQUENCE [LARGE SCALE GENOMIC DNA]</scope>
    <source>
        <strain evidence="11 12">DSM 17305</strain>
    </source>
</reference>
<dbReference type="PANTHER" id="PTHR12358">
    <property type="entry name" value="SPHINGOSINE KINASE"/>
    <property type="match status" value="1"/>
</dbReference>
<comment type="cofactor">
    <cofactor evidence="1">
        <name>Mg(2+)</name>
        <dbReference type="ChEBI" id="CHEBI:18420"/>
    </cofactor>
</comment>
<dbReference type="InterPro" id="IPR016064">
    <property type="entry name" value="NAD/diacylglycerol_kinase_sf"/>
</dbReference>
<dbReference type="Pfam" id="PF01569">
    <property type="entry name" value="PAP2"/>
    <property type="match status" value="1"/>
</dbReference>
<keyword evidence="7" id="KW-0443">Lipid metabolism</keyword>
<keyword evidence="12" id="KW-1185">Reference proteome</keyword>
<dbReference type="Gene3D" id="3.40.50.10330">
    <property type="entry name" value="Probable inorganic polyphosphate/atp-NAD kinase, domain 1"/>
    <property type="match status" value="1"/>
</dbReference>
<dbReference type="InterPro" id="IPR017438">
    <property type="entry name" value="ATP-NAD_kinase_N"/>
</dbReference>
<evidence type="ECO:0000259" key="10">
    <source>
        <dbReference type="PROSITE" id="PS50146"/>
    </source>
</evidence>
<evidence type="ECO:0000256" key="5">
    <source>
        <dbReference type="ARBA" id="ARBA00022777"/>
    </source>
</evidence>
<evidence type="ECO:0000256" key="8">
    <source>
        <dbReference type="ARBA" id="ARBA00023264"/>
    </source>
</evidence>
<dbReference type="PANTHER" id="PTHR12358:SF54">
    <property type="entry name" value="SPHINGOSINE KINASE RELATED PROTEIN"/>
    <property type="match status" value="1"/>
</dbReference>
<comment type="similarity">
    <text evidence="2">Belongs to the diacylglycerol/lipid kinase family.</text>
</comment>
<evidence type="ECO:0000256" key="1">
    <source>
        <dbReference type="ARBA" id="ARBA00001946"/>
    </source>
</evidence>
<dbReference type="AlphaFoldDB" id="A0A542EUZ4"/>
<evidence type="ECO:0000256" key="3">
    <source>
        <dbReference type="ARBA" id="ARBA00022679"/>
    </source>
</evidence>
<dbReference type="Gene3D" id="2.60.200.40">
    <property type="match status" value="1"/>
</dbReference>
<dbReference type="GO" id="GO:0016301">
    <property type="term" value="F:kinase activity"/>
    <property type="evidence" value="ECO:0007669"/>
    <property type="project" value="UniProtKB-KW"/>
</dbReference>
<dbReference type="Pfam" id="PF00781">
    <property type="entry name" value="DAGK_cat"/>
    <property type="match status" value="1"/>
</dbReference>
<feature type="transmembrane region" description="Helical" evidence="9">
    <location>
        <begin position="209"/>
        <end position="226"/>
    </location>
</feature>
<keyword evidence="9" id="KW-0812">Transmembrane</keyword>
<evidence type="ECO:0000256" key="2">
    <source>
        <dbReference type="ARBA" id="ARBA00005983"/>
    </source>
</evidence>
<dbReference type="InterPro" id="IPR036938">
    <property type="entry name" value="PAP2/HPO_sf"/>
</dbReference>
<dbReference type="GO" id="GO:0005524">
    <property type="term" value="F:ATP binding"/>
    <property type="evidence" value="ECO:0007669"/>
    <property type="project" value="UniProtKB-KW"/>
</dbReference>
<comment type="caution">
    <text evidence="11">The sequence shown here is derived from an EMBL/GenBank/DDBJ whole genome shotgun (WGS) entry which is preliminary data.</text>
</comment>
<evidence type="ECO:0000313" key="11">
    <source>
        <dbReference type="EMBL" id="TQJ19171.1"/>
    </source>
</evidence>
<dbReference type="InterPro" id="IPR045540">
    <property type="entry name" value="YegS/DAGK_C"/>
</dbReference>
<dbReference type="Proteomes" id="UP000316298">
    <property type="component" value="Unassembled WGS sequence"/>
</dbReference>
<gene>
    <name evidence="11" type="ORF">FB475_3330</name>
</gene>
<evidence type="ECO:0000256" key="7">
    <source>
        <dbReference type="ARBA" id="ARBA00023209"/>
    </source>
</evidence>
<proteinExistence type="inferred from homology"/>
<keyword evidence="4" id="KW-0547">Nucleotide-binding</keyword>
<keyword evidence="9" id="KW-1133">Transmembrane helix</keyword>
<dbReference type="GO" id="GO:0008654">
    <property type="term" value="P:phospholipid biosynthetic process"/>
    <property type="evidence" value="ECO:0007669"/>
    <property type="project" value="UniProtKB-KW"/>
</dbReference>
<dbReference type="SUPFAM" id="SSF48317">
    <property type="entry name" value="Acid phosphatase/Vanadium-dependent haloperoxidase"/>
    <property type="match status" value="1"/>
</dbReference>
<dbReference type="PROSITE" id="PS50146">
    <property type="entry name" value="DAGK"/>
    <property type="match status" value="1"/>
</dbReference>
<evidence type="ECO:0000313" key="12">
    <source>
        <dbReference type="Proteomes" id="UP000316298"/>
    </source>
</evidence>
<evidence type="ECO:0000256" key="4">
    <source>
        <dbReference type="ARBA" id="ARBA00022741"/>
    </source>
</evidence>
<keyword evidence="7" id="KW-0444">Lipid biosynthesis</keyword>
<feature type="transmembrane region" description="Helical" evidence="9">
    <location>
        <begin position="178"/>
        <end position="197"/>
    </location>
</feature>
<keyword evidence="6" id="KW-0067">ATP-binding</keyword>
<feature type="transmembrane region" description="Helical" evidence="9">
    <location>
        <begin position="146"/>
        <end position="166"/>
    </location>
</feature>
<evidence type="ECO:0000256" key="6">
    <source>
        <dbReference type="ARBA" id="ARBA00022840"/>
    </source>
</evidence>
<protein>
    <submittedName>
        <fullName evidence="11">Diacylglycerol kinase family enzyme</fullName>
    </submittedName>
</protein>
<dbReference type="SUPFAM" id="SSF111331">
    <property type="entry name" value="NAD kinase/diacylglycerol kinase-like"/>
    <property type="match status" value="1"/>
</dbReference>
<dbReference type="SMART" id="SM00014">
    <property type="entry name" value="acidPPc"/>
    <property type="match status" value="1"/>
</dbReference>
<keyword evidence="3" id="KW-0808">Transferase</keyword>
<name>A0A542EUZ4_9ACTN</name>
<dbReference type="Pfam" id="PF19279">
    <property type="entry name" value="YegS_C"/>
    <property type="match status" value="1"/>
</dbReference>
<organism evidence="11 12">
    <name type="scientific">Kribbella jejuensis</name>
    <dbReference type="NCBI Taxonomy" id="236068"/>
    <lineage>
        <taxon>Bacteria</taxon>
        <taxon>Bacillati</taxon>
        <taxon>Actinomycetota</taxon>
        <taxon>Actinomycetes</taxon>
        <taxon>Propionibacteriales</taxon>
        <taxon>Kribbellaceae</taxon>
        <taxon>Kribbella</taxon>
    </lineage>
</organism>
<feature type="domain" description="DAGKc" evidence="10">
    <location>
        <begin position="245"/>
        <end position="375"/>
    </location>
</feature>
<keyword evidence="9" id="KW-0472">Membrane</keyword>
<dbReference type="InterPro" id="IPR050187">
    <property type="entry name" value="Lipid_Phosphate_FormReg"/>
</dbReference>
<keyword evidence="5 11" id="KW-0418">Kinase</keyword>